<gene>
    <name evidence="3" type="ORF">QVE165_LOCUS32147</name>
</gene>
<organism evidence="3 4">
    <name type="scientific">Adineta steineri</name>
    <dbReference type="NCBI Taxonomy" id="433720"/>
    <lineage>
        <taxon>Eukaryota</taxon>
        <taxon>Metazoa</taxon>
        <taxon>Spiralia</taxon>
        <taxon>Gnathifera</taxon>
        <taxon>Rotifera</taxon>
        <taxon>Eurotatoria</taxon>
        <taxon>Bdelloidea</taxon>
        <taxon>Adinetida</taxon>
        <taxon>Adinetidae</taxon>
        <taxon>Adineta</taxon>
    </lineage>
</organism>
<feature type="chain" id="PRO_5032693947" evidence="2">
    <location>
        <begin position="20"/>
        <end position="204"/>
    </location>
</feature>
<dbReference type="Proteomes" id="UP000663832">
    <property type="component" value="Unassembled WGS sequence"/>
</dbReference>
<keyword evidence="1" id="KW-1133">Transmembrane helix</keyword>
<dbReference type="EMBL" id="CAJNOM010000282">
    <property type="protein sequence ID" value="CAF1317491.1"/>
    <property type="molecule type" value="Genomic_DNA"/>
</dbReference>
<feature type="transmembrane region" description="Helical" evidence="1">
    <location>
        <begin position="163"/>
        <end position="184"/>
    </location>
</feature>
<feature type="signal peptide" evidence="2">
    <location>
        <begin position="1"/>
        <end position="19"/>
    </location>
</feature>
<evidence type="ECO:0000313" key="3">
    <source>
        <dbReference type="EMBL" id="CAF1317491.1"/>
    </source>
</evidence>
<sequence length="204" mass="23607">MQFHLFLVFLFSHHNFISAIDNKYINQNNSPINVDLYQCDTNNTIFNNTIINNDKIFNNLIHPCNISCCISNNLNKTIVLNTCQITVRSSTTICVGRFCYSGKCDTFSFLANMIHDDQIENKTTIMDTIHSSSGYIPWSSIINSTRTKWTSWIDETSIRIRPIILIILFIFSISLTFMTLIIVIKSMRHANIISNRKSYRYTLL</sequence>
<keyword evidence="1" id="KW-0472">Membrane</keyword>
<keyword evidence="2" id="KW-0732">Signal</keyword>
<evidence type="ECO:0000256" key="2">
    <source>
        <dbReference type="SAM" id="SignalP"/>
    </source>
</evidence>
<comment type="caution">
    <text evidence="3">The sequence shown here is derived from an EMBL/GenBank/DDBJ whole genome shotgun (WGS) entry which is preliminary data.</text>
</comment>
<reference evidence="3" key="1">
    <citation type="submission" date="2021-02" db="EMBL/GenBank/DDBJ databases">
        <authorList>
            <person name="Nowell W R."/>
        </authorList>
    </citation>
    <scope>NUCLEOTIDE SEQUENCE</scope>
</reference>
<name>A0A815EN31_9BILA</name>
<dbReference type="AlphaFoldDB" id="A0A815EN31"/>
<keyword evidence="4" id="KW-1185">Reference proteome</keyword>
<proteinExistence type="predicted"/>
<dbReference type="OrthoDB" id="10043835at2759"/>
<protein>
    <submittedName>
        <fullName evidence="3">Uncharacterized protein</fullName>
    </submittedName>
</protein>
<keyword evidence="1" id="KW-0812">Transmembrane</keyword>
<accession>A0A815EN31</accession>
<evidence type="ECO:0000256" key="1">
    <source>
        <dbReference type="SAM" id="Phobius"/>
    </source>
</evidence>
<evidence type="ECO:0000313" key="4">
    <source>
        <dbReference type="Proteomes" id="UP000663832"/>
    </source>
</evidence>